<protein>
    <recommendedName>
        <fullName evidence="2">histidine kinase</fullName>
        <ecNumber evidence="2">2.7.13.3</ecNumber>
    </recommendedName>
</protein>
<evidence type="ECO:0000256" key="5">
    <source>
        <dbReference type="ARBA" id="ARBA00023012"/>
    </source>
</evidence>
<keyword evidence="5" id="KW-0902">Two-component regulatory system</keyword>
<comment type="catalytic activity">
    <reaction evidence="1">
        <text>ATP + protein L-histidine = ADP + protein N-phospho-L-histidine.</text>
        <dbReference type="EC" id="2.7.13.3"/>
    </reaction>
</comment>
<dbReference type="STRING" id="84035.SAMN05660742_11086"/>
<keyword evidence="3" id="KW-0808">Transferase</keyword>
<dbReference type="EC" id="2.7.13.3" evidence="2"/>
<proteinExistence type="predicted"/>
<dbReference type="Gene3D" id="1.20.5.1930">
    <property type="match status" value="1"/>
</dbReference>
<dbReference type="PANTHER" id="PTHR24421:SF55">
    <property type="entry name" value="SENSOR HISTIDINE KINASE YDFH"/>
    <property type="match status" value="1"/>
</dbReference>
<dbReference type="Pfam" id="PF02518">
    <property type="entry name" value="HATPase_c"/>
    <property type="match status" value="1"/>
</dbReference>
<dbReference type="InterPro" id="IPR036890">
    <property type="entry name" value="HATPase_C_sf"/>
</dbReference>
<dbReference type="AlphaFoldDB" id="A0A1H6ZV39"/>
<keyword evidence="11" id="KW-1185">Reference proteome</keyword>
<evidence type="ECO:0000256" key="1">
    <source>
        <dbReference type="ARBA" id="ARBA00000085"/>
    </source>
</evidence>
<dbReference type="GO" id="GO:0046983">
    <property type="term" value="F:protein dimerization activity"/>
    <property type="evidence" value="ECO:0007669"/>
    <property type="project" value="InterPro"/>
</dbReference>
<evidence type="ECO:0000256" key="6">
    <source>
        <dbReference type="SAM" id="Coils"/>
    </source>
</evidence>
<evidence type="ECO:0000256" key="3">
    <source>
        <dbReference type="ARBA" id="ARBA00022679"/>
    </source>
</evidence>
<evidence type="ECO:0000259" key="9">
    <source>
        <dbReference type="Pfam" id="PF07730"/>
    </source>
</evidence>
<dbReference type="InterPro" id="IPR008595">
    <property type="entry name" value="DegS"/>
</dbReference>
<evidence type="ECO:0000313" key="11">
    <source>
        <dbReference type="Proteomes" id="UP000199662"/>
    </source>
</evidence>
<dbReference type="Pfam" id="PF07730">
    <property type="entry name" value="HisKA_3"/>
    <property type="match status" value="1"/>
</dbReference>
<dbReference type="PANTHER" id="PTHR24421">
    <property type="entry name" value="NITRATE/NITRITE SENSOR PROTEIN NARX-RELATED"/>
    <property type="match status" value="1"/>
</dbReference>
<dbReference type="InterPro" id="IPR050482">
    <property type="entry name" value="Sensor_HK_TwoCompSys"/>
</dbReference>
<dbReference type="SUPFAM" id="SSF55874">
    <property type="entry name" value="ATPase domain of HSP90 chaperone/DNA topoisomerase II/histidine kinase"/>
    <property type="match status" value="1"/>
</dbReference>
<accession>A0A1H6ZV39</accession>
<feature type="coiled-coil region" evidence="6">
    <location>
        <begin position="35"/>
        <end position="126"/>
    </location>
</feature>
<feature type="domain" description="Sensor DegS" evidence="8">
    <location>
        <begin position="16"/>
        <end position="172"/>
    </location>
</feature>
<keyword evidence="4 10" id="KW-0418">Kinase</keyword>
<feature type="domain" description="Histidine kinase/HSP90-like ATPase" evidence="7">
    <location>
        <begin position="289"/>
        <end position="384"/>
    </location>
</feature>
<dbReference type="RefSeq" id="WP_091831698.1">
    <property type="nucleotide sequence ID" value="NZ_FNZK01000010.1"/>
</dbReference>
<dbReference type="EMBL" id="FNZK01000010">
    <property type="protein sequence ID" value="SEJ56054.1"/>
    <property type="molecule type" value="Genomic_DNA"/>
</dbReference>
<evidence type="ECO:0000256" key="4">
    <source>
        <dbReference type="ARBA" id="ARBA00022777"/>
    </source>
</evidence>
<dbReference type="InterPro" id="IPR003594">
    <property type="entry name" value="HATPase_dom"/>
</dbReference>
<feature type="domain" description="Signal transduction histidine kinase subgroup 3 dimerisation and phosphoacceptor" evidence="9">
    <location>
        <begin position="182"/>
        <end position="248"/>
    </location>
</feature>
<organism evidence="10 11">
    <name type="scientific">Propionispira arboris</name>
    <dbReference type="NCBI Taxonomy" id="84035"/>
    <lineage>
        <taxon>Bacteria</taxon>
        <taxon>Bacillati</taxon>
        <taxon>Bacillota</taxon>
        <taxon>Negativicutes</taxon>
        <taxon>Selenomonadales</taxon>
        <taxon>Selenomonadaceae</taxon>
        <taxon>Propionispira</taxon>
    </lineage>
</organism>
<gene>
    <name evidence="10" type="ORF">SAMN05660742_11086</name>
</gene>
<dbReference type="Proteomes" id="UP000199662">
    <property type="component" value="Unassembled WGS sequence"/>
</dbReference>
<evidence type="ECO:0000313" key="10">
    <source>
        <dbReference type="EMBL" id="SEJ56054.1"/>
    </source>
</evidence>
<keyword evidence="6" id="KW-0175">Coiled coil</keyword>
<dbReference type="Gene3D" id="3.30.565.10">
    <property type="entry name" value="Histidine kinase-like ATPase, C-terminal domain"/>
    <property type="match status" value="1"/>
</dbReference>
<sequence length="392" mass="44867">MDEKIEEFSEKTLNCILRETVDAMENSKTQIFDIYEGARSEVEHIQMDIKEVKEKVYEVIEKVDRLEVEEQAAKQKLVRVSRNFKSYTESDIQNCYEAVKDVQIRLAIAREQEEHLRHRRDTLEIRLRKLAATVEKSKHLVVKIGVVLGYLSSQINAVVTQIEMLNQDKMLGVQVIKAQETERLRVSREIHDGPAQTIANLIYQSSICERMIDIDSDEAKAGLQEIRRQIRHCLGEVRRIIFDLRPMSLDDLGLVATVDQFLGKLKTRGNLSVAFNVEGIEVKINQYVEVSIFRIIQEALNNIYRHAESPSAELRLIYGKEYMSVVIKDIGKGFLVDQPHDNEEQNGCFGLMGMKERAAIIHGQLLIDSKPGCGTEIRLLVPLSEVCESDIK</sequence>
<dbReference type="CDD" id="cd16917">
    <property type="entry name" value="HATPase_UhpB-NarQ-NarX-like"/>
    <property type="match status" value="1"/>
</dbReference>
<evidence type="ECO:0000256" key="2">
    <source>
        <dbReference type="ARBA" id="ARBA00012438"/>
    </source>
</evidence>
<dbReference type="Pfam" id="PF05384">
    <property type="entry name" value="DegS"/>
    <property type="match status" value="1"/>
</dbReference>
<evidence type="ECO:0000259" key="8">
    <source>
        <dbReference type="Pfam" id="PF05384"/>
    </source>
</evidence>
<dbReference type="GO" id="GO:0000155">
    <property type="term" value="F:phosphorelay sensor kinase activity"/>
    <property type="evidence" value="ECO:0007669"/>
    <property type="project" value="InterPro"/>
</dbReference>
<name>A0A1H6ZV39_9FIRM</name>
<dbReference type="InterPro" id="IPR011712">
    <property type="entry name" value="Sig_transdc_His_kin_sub3_dim/P"/>
</dbReference>
<dbReference type="GO" id="GO:0016020">
    <property type="term" value="C:membrane"/>
    <property type="evidence" value="ECO:0007669"/>
    <property type="project" value="InterPro"/>
</dbReference>
<evidence type="ECO:0000259" key="7">
    <source>
        <dbReference type="Pfam" id="PF02518"/>
    </source>
</evidence>
<reference evidence="10 11" key="1">
    <citation type="submission" date="2016-10" db="EMBL/GenBank/DDBJ databases">
        <authorList>
            <person name="de Groot N.N."/>
        </authorList>
    </citation>
    <scope>NUCLEOTIDE SEQUENCE [LARGE SCALE GENOMIC DNA]</scope>
    <source>
        <strain evidence="10 11">DSM 2179</strain>
    </source>
</reference>